<evidence type="ECO:0000313" key="1">
    <source>
        <dbReference type="EMBL" id="RSK01244.1"/>
    </source>
</evidence>
<gene>
    <name evidence="1" type="ORF">D8787_08400</name>
</gene>
<dbReference type="AlphaFoldDB" id="A0A3R9LKH3"/>
<comment type="caution">
    <text evidence="1">The sequence shown here is derived from an EMBL/GenBank/DDBJ whole genome shotgun (WGS) entry which is preliminary data.</text>
</comment>
<evidence type="ECO:0000313" key="2">
    <source>
        <dbReference type="Proteomes" id="UP000277819"/>
    </source>
</evidence>
<protein>
    <submittedName>
        <fullName evidence="1">Uncharacterized protein</fullName>
    </submittedName>
</protein>
<dbReference type="Proteomes" id="UP000277819">
    <property type="component" value="Unassembled WGS sequence"/>
</dbReference>
<dbReference type="EMBL" id="RJPX01000035">
    <property type="protein sequence ID" value="RSK01244.1"/>
    <property type="molecule type" value="Genomic_DNA"/>
</dbReference>
<reference evidence="1 2" key="1">
    <citation type="submission" date="2018-11" db="EMBL/GenBank/DDBJ databases">
        <title>Species Designations Belie Phenotypic and Genotypic Heterogeneity in Oral Streptococci.</title>
        <authorList>
            <person name="Velsko I."/>
        </authorList>
    </citation>
    <scope>NUCLEOTIDE SEQUENCE [LARGE SCALE GENOMIC DNA]</scope>
    <source>
        <strain evidence="1 2">BCC17</strain>
    </source>
</reference>
<accession>A0A3R9LKH3</accession>
<sequence length="89" mass="9556">MAVDGNASDTLIVAIDPVVFPVPITLVPLYKVTVEPVGTPLPTFTVTVCPVFPAFSFTEFWSITGCFGTTFNVASVVFEVLSEYCAFTL</sequence>
<organism evidence="1 2">
    <name type="scientific">Streptococcus mitis</name>
    <dbReference type="NCBI Taxonomy" id="28037"/>
    <lineage>
        <taxon>Bacteria</taxon>
        <taxon>Bacillati</taxon>
        <taxon>Bacillota</taxon>
        <taxon>Bacilli</taxon>
        <taxon>Lactobacillales</taxon>
        <taxon>Streptococcaceae</taxon>
        <taxon>Streptococcus</taxon>
        <taxon>Streptococcus mitis group</taxon>
    </lineage>
</organism>
<proteinExistence type="predicted"/>
<name>A0A3R9LKH3_STRMT</name>